<dbReference type="AlphaFoldDB" id="A0A9J6GK02"/>
<evidence type="ECO:0000313" key="6">
    <source>
        <dbReference type="EMBL" id="KAH9374943.1"/>
    </source>
</evidence>
<comment type="subcellular location">
    <subcellularLocation>
        <location evidence="1">Membrane</location>
        <topology evidence="1">Multi-pass membrane protein</topology>
    </subcellularLocation>
</comment>
<dbReference type="OrthoDB" id="10051815at2759"/>
<sequence>MEPSYTGPRSFLVSLIFNFEVVLLVTSLLFFLTASVGLLGGLRENTCLLKTFSTTMMVLSCLGAFVGIFMAFLPWLTRNFFLSHVTDDFVVHYRDKADYKNVSTSYLGHRT</sequence>
<name>A0A9J6GK02_HAELO</name>
<organism evidence="6 7">
    <name type="scientific">Haemaphysalis longicornis</name>
    <name type="common">Bush tick</name>
    <dbReference type="NCBI Taxonomy" id="44386"/>
    <lineage>
        <taxon>Eukaryota</taxon>
        <taxon>Metazoa</taxon>
        <taxon>Ecdysozoa</taxon>
        <taxon>Arthropoda</taxon>
        <taxon>Chelicerata</taxon>
        <taxon>Arachnida</taxon>
        <taxon>Acari</taxon>
        <taxon>Parasitiformes</taxon>
        <taxon>Ixodida</taxon>
        <taxon>Ixodoidea</taxon>
        <taxon>Ixodidae</taxon>
        <taxon>Haemaphysalinae</taxon>
        <taxon>Haemaphysalis</taxon>
    </lineage>
</organism>
<keyword evidence="2 5" id="KW-0812">Transmembrane</keyword>
<reference evidence="6 7" key="1">
    <citation type="journal article" date="2020" name="Cell">
        <title>Large-Scale Comparative Analyses of Tick Genomes Elucidate Their Genetic Diversity and Vector Capacities.</title>
        <authorList>
            <consortium name="Tick Genome and Microbiome Consortium (TIGMIC)"/>
            <person name="Jia N."/>
            <person name="Wang J."/>
            <person name="Shi W."/>
            <person name="Du L."/>
            <person name="Sun Y."/>
            <person name="Zhan W."/>
            <person name="Jiang J.F."/>
            <person name="Wang Q."/>
            <person name="Zhang B."/>
            <person name="Ji P."/>
            <person name="Bell-Sakyi L."/>
            <person name="Cui X.M."/>
            <person name="Yuan T.T."/>
            <person name="Jiang B.G."/>
            <person name="Yang W.F."/>
            <person name="Lam T.T."/>
            <person name="Chang Q.C."/>
            <person name="Ding S.J."/>
            <person name="Wang X.J."/>
            <person name="Zhu J.G."/>
            <person name="Ruan X.D."/>
            <person name="Zhao L."/>
            <person name="Wei J.T."/>
            <person name="Ye R.Z."/>
            <person name="Que T.C."/>
            <person name="Du C.H."/>
            <person name="Zhou Y.H."/>
            <person name="Cheng J.X."/>
            <person name="Dai P.F."/>
            <person name="Guo W.B."/>
            <person name="Han X.H."/>
            <person name="Huang E.J."/>
            <person name="Li L.F."/>
            <person name="Wei W."/>
            <person name="Gao Y.C."/>
            <person name="Liu J.Z."/>
            <person name="Shao H.Z."/>
            <person name="Wang X."/>
            <person name="Wang C.C."/>
            <person name="Yang T.C."/>
            <person name="Huo Q.B."/>
            <person name="Li W."/>
            <person name="Chen H.Y."/>
            <person name="Chen S.E."/>
            <person name="Zhou L.G."/>
            <person name="Ni X.B."/>
            <person name="Tian J.H."/>
            <person name="Sheng Y."/>
            <person name="Liu T."/>
            <person name="Pan Y.S."/>
            <person name="Xia L.Y."/>
            <person name="Li J."/>
            <person name="Zhao F."/>
            <person name="Cao W.C."/>
        </authorList>
    </citation>
    <scope>NUCLEOTIDE SEQUENCE [LARGE SCALE GENOMIC DNA]</scope>
    <source>
        <strain evidence="6">HaeL-2018</strain>
    </source>
</reference>
<dbReference type="InterPro" id="IPR018499">
    <property type="entry name" value="Tetraspanin/Peripherin"/>
</dbReference>
<dbReference type="VEuPathDB" id="VectorBase:HLOH_063034"/>
<keyword evidence="7" id="KW-1185">Reference proteome</keyword>
<evidence type="ECO:0000256" key="3">
    <source>
        <dbReference type="ARBA" id="ARBA00022989"/>
    </source>
</evidence>
<dbReference type="EMBL" id="JABSTR010000007">
    <property type="protein sequence ID" value="KAH9374943.1"/>
    <property type="molecule type" value="Genomic_DNA"/>
</dbReference>
<comment type="caution">
    <text evidence="6">The sequence shown here is derived from an EMBL/GenBank/DDBJ whole genome shotgun (WGS) entry which is preliminary data.</text>
</comment>
<accession>A0A9J6GK02</accession>
<feature type="transmembrane region" description="Helical" evidence="5">
    <location>
        <begin position="12"/>
        <end position="36"/>
    </location>
</feature>
<evidence type="ECO:0000256" key="2">
    <source>
        <dbReference type="ARBA" id="ARBA00022692"/>
    </source>
</evidence>
<dbReference type="Proteomes" id="UP000821853">
    <property type="component" value="Chromosome 5"/>
</dbReference>
<evidence type="ECO:0000256" key="5">
    <source>
        <dbReference type="SAM" id="Phobius"/>
    </source>
</evidence>
<proteinExistence type="predicted"/>
<feature type="transmembrane region" description="Helical" evidence="5">
    <location>
        <begin position="56"/>
        <end position="76"/>
    </location>
</feature>
<gene>
    <name evidence="6" type="ORF">HPB48_011427</name>
</gene>
<evidence type="ECO:0000256" key="1">
    <source>
        <dbReference type="ARBA" id="ARBA00004141"/>
    </source>
</evidence>
<keyword evidence="4 5" id="KW-0472">Membrane</keyword>
<evidence type="ECO:0000256" key="4">
    <source>
        <dbReference type="ARBA" id="ARBA00023136"/>
    </source>
</evidence>
<dbReference type="GO" id="GO:0016020">
    <property type="term" value="C:membrane"/>
    <property type="evidence" value="ECO:0007669"/>
    <property type="project" value="UniProtKB-SubCell"/>
</dbReference>
<dbReference type="Pfam" id="PF00335">
    <property type="entry name" value="Tetraspanin"/>
    <property type="match status" value="1"/>
</dbReference>
<keyword evidence="3 5" id="KW-1133">Transmembrane helix</keyword>
<evidence type="ECO:0000313" key="7">
    <source>
        <dbReference type="Proteomes" id="UP000821853"/>
    </source>
</evidence>
<protein>
    <submittedName>
        <fullName evidence="6">Uncharacterized protein</fullName>
    </submittedName>
</protein>